<feature type="signal peptide" evidence="1">
    <location>
        <begin position="1"/>
        <end position="21"/>
    </location>
</feature>
<dbReference type="EMBL" id="MU253854">
    <property type="protein sequence ID" value="KAG9245316.1"/>
    <property type="molecule type" value="Genomic_DNA"/>
</dbReference>
<gene>
    <name evidence="2" type="ORF">BJ878DRAFT_25040</name>
</gene>
<sequence length="103" mass="11238">MFTSSLLAGLILLNNAASAAGQIKVHKRLVATAACNHHDTCRSFVDYRTSLSASYFCSTYLQSIVTATATIARVYPMSREFCRVGINNIDALSANLWKLPLLP</sequence>
<feature type="chain" id="PRO_5040230687" evidence="1">
    <location>
        <begin position="22"/>
        <end position="103"/>
    </location>
</feature>
<reference evidence="2" key="1">
    <citation type="journal article" date="2021" name="IMA Fungus">
        <title>Genomic characterization of three marine fungi, including Emericellopsis atlantica sp. nov. with signatures of a generalist lifestyle and marine biomass degradation.</title>
        <authorList>
            <person name="Hagestad O.C."/>
            <person name="Hou L."/>
            <person name="Andersen J.H."/>
            <person name="Hansen E.H."/>
            <person name="Altermark B."/>
            <person name="Li C."/>
            <person name="Kuhnert E."/>
            <person name="Cox R.J."/>
            <person name="Crous P.W."/>
            <person name="Spatafora J.W."/>
            <person name="Lail K."/>
            <person name="Amirebrahimi M."/>
            <person name="Lipzen A."/>
            <person name="Pangilinan J."/>
            <person name="Andreopoulos W."/>
            <person name="Hayes R.D."/>
            <person name="Ng V."/>
            <person name="Grigoriev I.V."/>
            <person name="Jackson S.A."/>
            <person name="Sutton T.D.S."/>
            <person name="Dobson A.D.W."/>
            <person name="Rama T."/>
        </authorList>
    </citation>
    <scope>NUCLEOTIDE SEQUENCE</scope>
    <source>
        <strain evidence="2">TRa3180A</strain>
    </source>
</reference>
<evidence type="ECO:0000313" key="3">
    <source>
        <dbReference type="Proteomes" id="UP000887226"/>
    </source>
</evidence>
<keyword evidence="3" id="KW-1185">Reference proteome</keyword>
<keyword evidence="1" id="KW-0732">Signal</keyword>
<dbReference type="Proteomes" id="UP000887226">
    <property type="component" value="Unassembled WGS sequence"/>
</dbReference>
<accession>A0A9P7Z4W0</accession>
<protein>
    <submittedName>
        <fullName evidence="2">Uncharacterized protein</fullName>
    </submittedName>
</protein>
<dbReference type="AlphaFoldDB" id="A0A9P7Z4W0"/>
<dbReference type="OrthoDB" id="3562088at2759"/>
<comment type="caution">
    <text evidence="2">The sequence shown here is derived from an EMBL/GenBank/DDBJ whole genome shotgun (WGS) entry which is preliminary data.</text>
</comment>
<name>A0A9P7Z4W0_9HELO</name>
<evidence type="ECO:0000256" key="1">
    <source>
        <dbReference type="SAM" id="SignalP"/>
    </source>
</evidence>
<evidence type="ECO:0000313" key="2">
    <source>
        <dbReference type="EMBL" id="KAG9245316.1"/>
    </source>
</evidence>
<organism evidence="2 3">
    <name type="scientific">Calycina marina</name>
    <dbReference type="NCBI Taxonomy" id="1763456"/>
    <lineage>
        <taxon>Eukaryota</taxon>
        <taxon>Fungi</taxon>
        <taxon>Dikarya</taxon>
        <taxon>Ascomycota</taxon>
        <taxon>Pezizomycotina</taxon>
        <taxon>Leotiomycetes</taxon>
        <taxon>Helotiales</taxon>
        <taxon>Pezizellaceae</taxon>
        <taxon>Calycina</taxon>
    </lineage>
</organism>
<proteinExistence type="predicted"/>